<proteinExistence type="predicted"/>
<protein>
    <submittedName>
        <fullName evidence="2">Metal-dependent hydrolase</fullName>
    </submittedName>
</protein>
<reference evidence="2 3" key="1">
    <citation type="submission" date="2018-01" db="EMBL/GenBank/DDBJ databases">
        <authorList>
            <person name="Gaut B.S."/>
            <person name="Morton B.R."/>
            <person name="Clegg M.T."/>
            <person name="Duvall M.R."/>
        </authorList>
    </citation>
    <scope>NUCLEOTIDE SEQUENCE [LARGE SCALE GENOMIC DNA]</scope>
    <source>
        <strain evidence="2 3">HR-AV</strain>
    </source>
</reference>
<sequence length="177" mass="20120">MTATALEILQYPIGRFAKPTIISVEEIEGAIKEIELLPQQLQVALDGMSPAQLDSAYRLNGWTIRQVVHHIPDSHLNAYVRFKLALTENNPTIKPYAEDKWAELPDSTLTPIGTSIELLAALHQRWVVLLKSMSEDDFNRTFFHPERKISLSLAEVVLLYAWHGKHHLGHVLLVKNR</sequence>
<dbReference type="InterPro" id="IPR024775">
    <property type="entry name" value="DinB-like"/>
</dbReference>
<dbReference type="RefSeq" id="WP_103787041.1">
    <property type="nucleotide sequence ID" value="NZ_PQVF01000001.1"/>
</dbReference>
<comment type="caution">
    <text evidence="2">The sequence shown here is derived from an EMBL/GenBank/DDBJ whole genome shotgun (WGS) entry which is preliminary data.</text>
</comment>
<dbReference type="EMBL" id="PQVF01000001">
    <property type="protein sequence ID" value="POY38939.1"/>
    <property type="molecule type" value="Genomic_DNA"/>
</dbReference>
<dbReference type="OrthoDB" id="9796039at2"/>
<dbReference type="Pfam" id="PF12867">
    <property type="entry name" value="DinB_2"/>
    <property type="match status" value="1"/>
</dbReference>
<organism evidence="2 3">
    <name type="scientific">Solitalea longa</name>
    <dbReference type="NCBI Taxonomy" id="2079460"/>
    <lineage>
        <taxon>Bacteria</taxon>
        <taxon>Pseudomonadati</taxon>
        <taxon>Bacteroidota</taxon>
        <taxon>Sphingobacteriia</taxon>
        <taxon>Sphingobacteriales</taxon>
        <taxon>Sphingobacteriaceae</taxon>
        <taxon>Solitalea</taxon>
    </lineage>
</organism>
<dbReference type="AlphaFoldDB" id="A0A2S5A9G4"/>
<dbReference type="NCBIfam" id="NF009807">
    <property type="entry name" value="PRK13291.1"/>
    <property type="match status" value="1"/>
</dbReference>
<accession>A0A2S5A9G4</accession>
<dbReference type="Gene3D" id="1.20.120.450">
    <property type="entry name" value="dinb family like domain"/>
    <property type="match status" value="1"/>
</dbReference>
<dbReference type="Proteomes" id="UP000236893">
    <property type="component" value="Unassembled WGS sequence"/>
</dbReference>
<evidence type="ECO:0000313" key="3">
    <source>
        <dbReference type="Proteomes" id="UP000236893"/>
    </source>
</evidence>
<feature type="domain" description="DinB-like" evidence="1">
    <location>
        <begin position="35"/>
        <end position="170"/>
    </location>
</feature>
<dbReference type="InterPro" id="IPR034660">
    <property type="entry name" value="DinB/YfiT-like"/>
</dbReference>
<keyword evidence="2" id="KW-0378">Hydrolase</keyword>
<name>A0A2S5A9G4_9SPHI</name>
<dbReference type="GO" id="GO:0016787">
    <property type="term" value="F:hydrolase activity"/>
    <property type="evidence" value="ECO:0007669"/>
    <property type="project" value="UniProtKB-KW"/>
</dbReference>
<evidence type="ECO:0000259" key="1">
    <source>
        <dbReference type="Pfam" id="PF12867"/>
    </source>
</evidence>
<evidence type="ECO:0000313" key="2">
    <source>
        <dbReference type="EMBL" id="POY38939.1"/>
    </source>
</evidence>
<gene>
    <name evidence="2" type="ORF">C3K47_00095</name>
</gene>
<keyword evidence="3" id="KW-1185">Reference proteome</keyword>
<dbReference type="SUPFAM" id="SSF109854">
    <property type="entry name" value="DinB/YfiT-like putative metalloenzymes"/>
    <property type="match status" value="1"/>
</dbReference>